<comment type="caution">
    <text evidence="2">The sequence shown here is derived from an EMBL/GenBank/DDBJ whole genome shotgun (WGS) entry which is preliminary data.</text>
</comment>
<evidence type="ECO:0000313" key="3">
    <source>
        <dbReference type="Proteomes" id="UP001516400"/>
    </source>
</evidence>
<proteinExistence type="predicted"/>
<dbReference type="AlphaFoldDB" id="A0ABD2MZY7"/>
<sequence length="196" mass="22347">MCPNERFGLGCEKVPSYQLSEIKFSSIEGIQQKDQTLKRVSTVREDCEEFFSKIFSLGCICPNGILLWYLFIPVRQLFEYAEKCFDIEEEDEKPFMESCSEYEQSSELSSESSSDEFSGPSTRKKRKGNRIESSKNKKRTGESNEDSSSTESLSDENDNTQPTNVPLVVLDTQKPVGNNFVPRMKMPNENAEQNSN</sequence>
<dbReference type="Proteomes" id="UP001516400">
    <property type="component" value="Unassembled WGS sequence"/>
</dbReference>
<evidence type="ECO:0000256" key="1">
    <source>
        <dbReference type="SAM" id="MobiDB-lite"/>
    </source>
</evidence>
<protein>
    <submittedName>
        <fullName evidence="2">Uncharacterized protein</fullName>
    </submittedName>
</protein>
<name>A0ABD2MZY7_9CUCU</name>
<evidence type="ECO:0000313" key="2">
    <source>
        <dbReference type="EMBL" id="KAL3271877.1"/>
    </source>
</evidence>
<keyword evidence="3" id="KW-1185">Reference proteome</keyword>
<accession>A0ABD2MZY7</accession>
<feature type="region of interest" description="Disordered" evidence="1">
    <location>
        <begin position="96"/>
        <end position="196"/>
    </location>
</feature>
<feature type="compositionally biased region" description="Low complexity" evidence="1">
    <location>
        <begin position="97"/>
        <end position="121"/>
    </location>
</feature>
<dbReference type="EMBL" id="JABFTP020000042">
    <property type="protein sequence ID" value="KAL3271877.1"/>
    <property type="molecule type" value="Genomic_DNA"/>
</dbReference>
<organism evidence="2 3">
    <name type="scientific">Cryptolaemus montrouzieri</name>
    <dbReference type="NCBI Taxonomy" id="559131"/>
    <lineage>
        <taxon>Eukaryota</taxon>
        <taxon>Metazoa</taxon>
        <taxon>Ecdysozoa</taxon>
        <taxon>Arthropoda</taxon>
        <taxon>Hexapoda</taxon>
        <taxon>Insecta</taxon>
        <taxon>Pterygota</taxon>
        <taxon>Neoptera</taxon>
        <taxon>Endopterygota</taxon>
        <taxon>Coleoptera</taxon>
        <taxon>Polyphaga</taxon>
        <taxon>Cucujiformia</taxon>
        <taxon>Coccinelloidea</taxon>
        <taxon>Coccinellidae</taxon>
        <taxon>Scymninae</taxon>
        <taxon>Scymnini</taxon>
        <taxon>Cryptolaemus</taxon>
    </lineage>
</organism>
<feature type="compositionally biased region" description="Basic and acidic residues" evidence="1">
    <location>
        <begin position="129"/>
        <end position="142"/>
    </location>
</feature>
<gene>
    <name evidence="2" type="ORF">HHI36_022347</name>
</gene>
<reference evidence="2 3" key="1">
    <citation type="journal article" date="2021" name="BMC Biol.">
        <title>Horizontally acquired antibacterial genes associated with adaptive radiation of ladybird beetles.</title>
        <authorList>
            <person name="Li H.S."/>
            <person name="Tang X.F."/>
            <person name="Huang Y.H."/>
            <person name="Xu Z.Y."/>
            <person name="Chen M.L."/>
            <person name="Du X.Y."/>
            <person name="Qiu B.Y."/>
            <person name="Chen P.T."/>
            <person name="Zhang W."/>
            <person name="Slipinski A."/>
            <person name="Escalona H.E."/>
            <person name="Waterhouse R.M."/>
            <person name="Zwick A."/>
            <person name="Pang H."/>
        </authorList>
    </citation>
    <scope>NUCLEOTIDE SEQUENCE [LARGE SCALE GENOMIC DNA]</scope>
    <source>
        <strain evidence="2">SYSU2018</strain>
    </source>
</reference>